<proteinExistence type="predicted"/>
<protein>
    <recommendedName>
        <fullName evidence="2">Lipoprotein</fullName>
    </recommendedName>
</protein>
<name>A0A3B0WF49_9ZZZZ</name>
<evidence type="ECO:0008006" key="2">
    <source>
        <dbReference type="Google" id="ProtNLM"/>
    </source>
</evidence>
<organism evidence="1">
    <name type="scientific">hydrothermal vent metagenome</name>
    <dbReference type="NCBI Taxonomy" id="652676"/>
    <lineage>
        <taxon>unclassified sequences</taxon>
        <taxon>metagenomes</taxon>
        <taxon>ecological metagenomes</taxon>
    </lineage>
</organism>
<dbReference type="AlphaFoldDB" id="A0A3B0WF49"/>
<accession>A0A3B0WF49</accession>
<sequence length="100" mass="11073">MCVRTIILIFGLVATVLLFSACDKVANSAKNFQSDWVGLDRKVELYSCMTGKLIKVYQGDIRMNPEDSMGTSLLIDGKKLQTNLCFVIAEIGVKEEVINP</sequence>
<evidence type="ECO:0000313" key="1">
    <source>
        <dbReference type="EMBL" id="VAW47989.1"/>
    </source>
</evidence>
<dbReference type="EMBL" id="UOFC01000176">
    <property type="protein sequence ID" value="VAW47989.1"/>
    <property type="molecule type" value="Genomic_DNA"/>
</dbReference>
<gene>
    <name evidence="1" type="ORF">MNBD_GAMMA03-367</name>
</gene>
<reference evidence="1" key="1">
    <citation type="submission" date="2018-06" db="EMBL/GenBank/DDBJ databases">
        <authorList>
            <person name="Zhirakovskaya E."/>
        </authorList>
    </citation>
    <scope>NUCLEOTIDE SEQUENCE</scope>
</reference>
<dbReference type="PROSITE" id="PS51257">
    <property type="entry name" value="PROKAR_LIPOPROTEIN"/>
    <property type="match status" value="1"/>
</dbReference>